<accession>A0AAW1KG84</accession>
<comment type="caution">
    <text evidence="3">The sequence shown here is derived from an EMBL/GenBank/DDBJ whole genome shotgun (WGS) entry which is preliminary data.</text>
</comment>
<feature type="signal peptide" evidence="1">
    <location>
        <begin position="1"/>
        <end position="16"/>
    </location>
</feature>
<dbReference type="PANTHER" id="PTHR47055">
    <property type="entry name" value="DDE_TNP_1_7 DOMAIN-CONTAINING PROTEIN"/>
    <property type="match status" value="1"/>
</dbReference>
<keyword evidence="4" id="KW-1185">Reference proteome</keyword>
<feature type="domain" description="PiggyBac transposable element-derived protein" evidence="2">
    <location>
        <begin position="40"/>
        <end position="116"/>
    </location>
</feature>
<name>A0AAW1KG84_POPJA</name>
<keyword evidence="1" id="KW-0732">Signal</keyword>
<dbReference type="InterPro" id="IPR029526">
    <property type="entry name" value="PGBD"/>
</dbReference>
<protein>
    <submittedName>
        <fullName evidence="3">Transposase IS4</fullName>
    </submittedName>
</protein>
<sequence>MINLEKFVLCLLYCTGFFFKYAPNVENHSVDEAMVPFFFKYAPNVENHSVDEAMVPYFGRHGCKQFIPGKPIRWGYKLWVGCSISGYINWFEPYQGASTHYSPKYKDVGAGAGVVLTDVDQLVER</sequence>
<evidence type="ECO:0000256" key="1">
    <source>
        <dbReference type="SAM" id="SignalP"/>
    </source>
</evidence>
<evidence type="ECO:0000313" key="4">
    <source>
        <dbReference type="Proteomes" id="UP001458880"/>
    </source>
</evidence>
<dbReference type="Proteomes" id="UP001458880">
    <property type="component" value="Unassembled WGS sequence"/>
</dbReference>
<dbReference type="AlphaFoldDB" id="A0AAW1KG84"/>
<evidence type="ECO:0000259" key="2">
    <source>
        <dbReference type="Pfam" id="PF13843"/>
    </source>
</evidence>
<evidence type="ECO:0000313" key="3">
    <source>
        <dbReference type="EMBL" id="KAK9717203.1"/>
    </source>
</evidence>
<dbReference type="Pfam" id="PF13843">
    <property type="entry name" value="DDE_Tnp_1_7"/>
    <property type="match status" value="1"/>
</dbReference>
<feature type="chain" id="PRO_5043878389" evidence="1">
    <location>
        <begin position="17"/>
        <end position="125"/>
    </location>
</feature>
<reference evidence="3 4" key="1">
    <citation type="journal article" date="2024" name="BMC Genomics">
        <title>De novo assembly and annotation of Popillia japonica's genome with initial clues to its potential as an invasive pest.</title>
        <authorList>
            <person name="Cucini C."/>
            <person name="Boschi S."/>
            <person name="Funari R."/>
            <person name="Cardaioli E."/>
            <person name="Iannotti N."/>
            <person name="Marturano G."/>
            <person name="Paoli F."/>
            <person name="Bruttini M."/>
            <person name="Carapelli A."/>
            <person name="Frati F."/>
            <person name="Nardi F."/>
        </authorList>
    </citation>
    <scope>NUCLEOTIDE SEQUENCE [LARGE SCALE GENOMIC DNA]</scope>
    <source>
        <strain evidence="3">DMR45628</strain>
    </source>
</reference>
<gene>
    <name evidence="3" type="ORF">QE152_g24294</name>
</gene>
<dbReference type="InterPro" id="IPR052638">
    <property type="entry name" value="PiggyBac_TE-derived"/>
</dbReference>
<proteinExistence type="predicted"/>
<dbReference type="GO" id="GO:0043565">
    <property type="term" value="F:sequence-specific DNA binding"/>
    <property type="evidence" value="ECO:0007669"/>
    <property type="project" value="TreeGrafter"/>
</dbReference>
<dbReference type="PANTHER" id="PTHR47055:SF3">
    <property type="entry name" value="PHORBOL-ESTER_DAG-TYPE DOMAIN-CONTAINING PROTEIN"/>
    <property type="match status" value="1"/>
</dbReference>
<organism evidence="3 4">
    <name type="scientific">Popillia japonica</name>
    <name type="common">Japanese beetle</name>
    <dbReference type="NCBI Taxonomy" id="7064"/>
    <lineage>
        <taxon>Eukaryota</taxon>
        <taxon>Metazoa</taxon>
        <taxon>Ecdysozoa</taxon>
        <taxon>Arthropoda</taxon>
        <taxon>Hexapoda</taxon>
        <taxon>Insecta</taxon>
        <taxon>Pterygota</taxon>
        <taxon>Neoptera</taxon>
        <taxon>Endopterygota</taxon>
        <taxon>Coleoptera</taxon>
        <taxon>Polyphaga</taxon>
        <taxon>Scarabaeiformia</taxon>
        <taxon>Scarabaeidae</taxon>
        <taxon>Rutelinae</taxon>
        <taxon>Popillia</taxon>
    </lineage>
</organism>
<dbReference type="EMBL" id="JASPKY010000245">
    <property type="protein sequence ID" value="KAK9717203.1"/>
    <property type="molecule type" value="Genomic_DNA"/>
</dbReference>